<sequence length="155" mass="17935">MKECRMDKLPFYKTKTLEQMTPEEWESLCDGCGLCCLQKLEDEDTGEIFVTAVGCRLLDAKTCQCSDYQNRKSIVPDCLYLDIEMVRSVRWLPETCAYKLVDEGKDLPSWHHLVSHNRESVHEAHISARDKIFVHEDDLNSEDDYLDYIIGPING</sequence>
<dbReference type="PANTHER" id="PTHR37421">
    <property type="entry name" value="UPF0260 PROTEIN YCGN"/>
    <property type="match status" value="1"/>
</dbReference>
<name>A0A1R0F9V0_9HYPH</name>
<evidence type="ECO:0000313" key="3">
    <source>
        <dbReference type="Proteomes" id="UP000187344"/>
    </source>
</evidence>
<dbReference type="InterPro" id="IPR008228">
    <property type="entry name" value="UCP006173"/>
</dbReference>
<dbReference type="NCBIfam" id="NF003507">
    <property type="entry name" value="PRK05170.2-5"/>
    <property type="match status" value="1"/>
</dbReference>
<accession>A0A1R0F9V0</accession>
<comment type="similarity">
    <text evidence="1">Belongs to the UPF0260 family.</text>
</comment>
<dbReference type="EMBL" id="LXYT01000001">
    <property type="protein sequence ID" value="OLY43698.1"/>
    <property type="molecule type" value="Genomic_DNA"/>
</dbReference>
<proteinExistence type="inferred from homology"/>
<organism evidence="2 3">
    <name type="scientific">Bartonella apis</name>
    <dbReference type="NCBI Taxonomy" id="1686310"/>
    <lineage>
        <taxon>Bacteria</taxon>
        <taxon>Pseudomonadati</taxon>
        <taxon>Pseudomonadota</taxon>
        <taxon>Alphaproteobacteria</taxon>
        <taxon>Hyphomicrobiales</taxon>
        <taxon>Bartonellaceae</taxon>
        <taxon>Bartonella</taxon>
    </lineage>
</organism>
<gene>
    <name evidence="2" type="ORF">PEB0149_011320</name>
</gene>
<evidence type="ECO:0000256" key="1">
    <source>
        <dbReference type="HAMAP-Rule" id="MF_00676"/>
    </source>
</evidence>
<comment type="caution">
    <text evidence="2">The sequence shown here is derived from an EMBL/GenBank/DDBJ whole genome shotgun (WGS) entry which is preliminary data.</text>
</comment>
<evidence type="ECO:0000313" key="2">
    <source>
        <dbReference type="EMBL" id="OLY43698.1"/>
    </source>
</evidence>
<dbReference type="NCBIfam" id="NF003501">
    <property type="entry name" value="PRK05170.1-5"/>
    <property type="match status" value="1"/>
</dbReference>
<dbReference type="InterPro" id="IPR005358">
    <property type="entry name" value="Puta_zinc/iron-chelating_dom"/>
</dbReference>
<keyword evidence="3" id="KW-1185">Reference proteome</keyword>
<dbReference type="Proteomes" id="UP000187344">
    <property type="component" value="Unassembled WGS sequence"/>
</dbReference>
<protein>
    <recommendedName>
        <fullName evidence="1">UPF0260 protein PEB0149_011320</fullName>
    </recommendedName>
</protein>
<reference evidence="2 3" key="1">
    <citation type="submission" date="2016-12" db="EMBL/GenBank/DDBJ databases">
        <title>Comparative genomics of Bartonella apis.</title>
        <authorList>
            <person name="Engel P."/>
        </authorList>
    </citation>
    <scope>NUCLEOTIDE SEQUENCE [LARGE SCALE GENOMIC DNA]</scope>
    <source>
        <strain evidence="2 3">PEB0149</strain>
    </source>
</reference>
<dbReference type="Pfam" id="PF03692">
    <property type="entry name" value="CxxCxxCC"/>
    <property type="match status" value="1"/>
</dbReference>
<dbReference type="PANTHER" id="PTHR37421:SF1">
    <property type="entry name" value="UPF0260 PROTEIN YCGN"/>
    <property type="match status" value="1"/>
</dbReference>
<dbReference type="AlphaFoldDB" id="A0A1R0F9V0"/>
<dbReference type="PIRSF" id="PIRSF006173">
    <property type="entry name" value="UCP006173"/>
    <property type="match status" value="1"/>
</dbReference>
<dbReference type="HAMAP" id="MF_00676">
    <property type="entry name" value="UPF0260"/>
    <property type="match status" value="1"/>
</dbReference>